<dbReference type="SUPFAM" id="SSF56112">
    <property type="entry name" value="Protein kinase-like (PK-like)"/>
    <property type="match status" value="1"/>
</dbReference>
<reference evidence="3" key="1">
    <citation type="submission" date="2016-11" db="UniProtKB">
        <authorList>
            <consortium name="WormBaseParasite"/>
        </authorList>
    </citation>
    <scope>IDENTIFICATION</scope>
</reference>
<dbReference type="InterPro" id="IPR011009">
    <property type="entry name" value="Kinase-like_dom_sf"/>
</dbReference>
<keyword evidence="2" id="KW-1185">Reference proteome</keyword>
<dbReference type="AlphaFoldDB" id="A0A1I7TLL1"/>
<dbReference type="Gene3D" id="3.30.200.20">
    <property type="entry name" value="Phosphorylase Kinase, domain 1"/>
    <property type="match status" value="1"/>
</dbReference>
<dbReference type="InterPro" id="IPR050235">
    <property type="entry name" value="CK1_Ser-Thr_kinase"/>
</dbReference>
<dbReference type="WBParaSite" id="Csp11.Scaffold628.g7131.t1">
    <property type="protein sequence ID" value="Csp11.Scaffold628.g7131.t1"/>
    <property type="gene ID" value="Csp11.Scaffold628.g7131"/>
</dbReference>
<evidence type="ECO:0000313" key="3">
    <source>
        <dbReference type="WBParaSite" id="Csp11.Scaffold628.g7131.t1"/>
    </source>
</evidence>
<feature type="domain" description="Protein kinase" evidence="1">
    <location>
        <begin position="12"/>
        <end position="288"/>
    </location>
</feature>
<organism evidence="2 3">
    <name type="scientific">Caenorhabditis tropicalis</name>
    <dbReference type="NCBI Taxonomy" id="1561998"/>
    <lineage>
        <taxon>Eukaryota</taxon>
        <taxon>Metazoa</taxon>
        <taxon>Ecdysozoa</taxon>
        <taxon>Nematoda</taxon>
        <taxon>Chromadorea</taxon>
        <taxon>Rhabditida</taxon>
        <taxon>Rhabditina</taxon>
        <taxon>Rhabditomorpha</taxon>
        <taxon>Rhabditoidea</taxon>
        <taxon>Rhabditidae</taxon>
        <taxon>Peloderinae</taxon>
        <taxon>Caenorhabditis</taxon>
    </lineage>
</organism>
<proteinExistence type="predicted"/>
<dbReference type="InterPro" id="IPR000719">
    <property type="entry name" value="Prot_kinase_dom"/>
</dbReference>
<dbReference type="GO" id="GO:0005524">
    <property type="term" value="F:ATP binding"/>
    <property type="evidence" value="ECO:0007669"/>
    <property type="project" value="InterPro"/>
</dbReference>
<dbReference type="Gene3D" id="1.10.510.10">
    <property type="entry name" value="Transferase(Phosphotransferase) domain 1"/>
    <property type="match status" value="1"/>
</dbReference>
<dbReference type="PROSITE" id="PS50011">
    <property type="entry name" value="PROTEIN_KINASE_DOM"/>
    <property type="match status" value="1"/>
</dbReference>
<protein>
    <submittedName>
        <fullName evidence="3">Protein kinase domain-containing protein</fullName>
    </submittedName>
</protein>
<sequence>MVGPGLALDARFVLVKNVSRGSYGVVWSARDLITNQVVAIKLVPKFQESEKDETFVTEVESLQALRGVVGVPEFISSGSIGQHNYFATQVFDFDLEDIRFKHRGYKFRLTSILQTVYHVVKIIEIVHSRGIVHRDVKLNNIMRYNLVLIDFGLAAKFRDPTTGNRIPVPHAGLDFLSVPYSPPRAAAGSEYLETEDLVSAAIVAVYMAFESPSSVPWYAQNALAMQRKKLHFGKYPEIYLPNHRCVAPVIKIINSQEYGATPDYQSILTFIQHTLGEMNCSTELNLHL</sequence>
<evidence type="ECO:0000259" key="1">
    <source>
        <dbReference type="PROSITE" id="PS50011"/>
    </source>
</evidence>
<dbReference type="Pfam" id="PF00069">
    <property type="entry name" value="Pkinase"/>
    <property type="match status" value="1"/>
</dbReference>
<evidence type="ECO:0000313" key="2">
    <source>
        <dbReference type="Proteomes" id="UP000095282"/>
    </source>
</evidence>
<name>A0A1I7TLL1_9PELO</name>
<dbReference type="PANTHER" id="PTHR11909">
    <property type="entry name" value="CASEIN KINASE-RELATED"/>
    <property type="match status" value="1"/>
</dbReference>
<dbReference type="Proteomes" id="UP000095282">
    <property type="component" value="Unplaced"/>
</dbReference>
<dbReference type="SMART" id="SM00220">
    <property type="entry name" value="S_TKc"/>
    <property type="match status" value="1"/>
</dbReference>
<dbReference type="GO" id="GO:0004672">
    <property type="term" value="F:protein kinase activity"/>
    <property type="evidence" value="ECO:0007669"/>
    <property type="project" value="InterPro"/>
</dbReference>
<dbReference type="eggNOG" id="KOG1164">
    <property type="taxonomic scope" value="Eukaryota"/>
</dbReference>
<accession>A0A1I7TLL1</accession>
<dbReference type="STRING" id="1561998.A0A1I7TLL1"/>